<organism evidence="3 4">
    <name type="scientific">Plasmodium fragile</name>
    <dbReference type="NCBI Taxonomy" id="5857"/>
    <lineage>
        <taxon>Eukaryota</taxon>
        <taxon>Sar</taxon>
        <taxon>Alveolata</taxon>
        <taxon>Apicomplexa</taxon>
        <taxon>Aconoidasida</taxon>
        <taxon>Haemosporida</taxon>
        <taxon>Plasmodiidae</taxon>
        <taxon>Plasmodium</taxon>
        <taxon>Plasmodium (Plasmodium)</taxon>
    </lineage>
</organism>
<proteinExistence type="predicted"/>
<evidence type="ECO:0000313" key="4">
    <source>
        <dbReference type="Proteomes" id="UP000054561"/>
    </source>
</evidence>
<feature type="region of interest" description="Disordered" evidence="1">
    <location>
        <begin position="266"/>
        <end position="292"/>
    </location>
</feature>
<dbReference type="InterPro" id="IPR005062">
    <property type="entry name" value="SAC3/GANP/THP3_conserved"/>
</dbReference>
<name>A0A0D9QK72_PLAFR</name>
<dbReference type="OMA" id="FKFYIVS"/>
<dbReference type="Proteomes" id="UP000054561">
    <property type="component" value="Unassembled WGS sequence"/>
</dbReference>
<evidence type="ECO:0000256" key="1">
    <source>
        <dbReference type="SAM" id="MobiDB-lite"/>
    </source>
</evidence>
<dbReference type="VEuPathDB" id="PlasmoDB:AK88_02866"/>
<evidence type="ECO:0000259" key="2">
    <source>
        <dbReference type="Pfam" id="PF03399"/>
    </source>
</evidence>
<dbReference type="RefSeq" id="XP_012335912.1">
    <property type="nucleotide sequence ID" value="XM_012480489.1"/>
</dbReference>
<reference evidence="3 4" key="1">
    <citation type="submission" date="2014-03" db="EMBL/GenBank/DDBJ databases">
        <title>The Genome Sequence of Plasmodium fragile nilgiri.</title>
        <authorList>
            <consortium name="The Broad Institute Genomics Platform"/>
            <consortium name="The Broad Institute Genome Sequencing Center for Infectious Disease"/>
            <person name="Neafsey D."/>
            <person name="Duraisingh M."/>
            <person name="Young S.K."/>
            <person name="Zeng Q."/>
            <person name="Gargeya S."/>
            <person name="Abouelleil A."/>
            <person name="Alvarado L."/>
            <person name="Chapman S.B."/>
            <person name="Gainer-Dewar J."/>
            <person name="Goldberg J."/>
            <person name="Griggs A."/>
            <person name="Gujja S."/>
            <person name="Hansen M."/>
            <person name="Howarth C."/>
            <person name="Imamovic A."/>
            <person name="Larimer J."/>
            <person name="Pearson M."/>
            <person name="Poon T.W."/>
            <person name="Priest M."/>
            <person name="Roberts A."/>
            <person name="Saif S."/>
            <person name="Shea T."/>
            <person name="Sykes S."/>
            <person name="Wortman J."/>
            <person name="Nusbaum C."/>
            <person name="Birren B."/>
        </authorList>
    </citation>
    <scope>NUCLEOTIDE SEQUENCE [LARGE SCALE GENOMIC DNA]</scope>
    <source>
        <strain evidence="4">nilgiri</strain>
    </source>
</reference>
<keyword evidence="4" id="KW-1185">Reference proteome</keyword>
<dbReference type="GeneID" id="24268180"/>
<feature type="region of interest" description="Disordered" evidence="1">
    <location>
        <begin position="338"/>
        <end position="360"/>
    </location>
</feature>
<dbReference type="Pfam" id="PF03399">
    <property type="entry name" value="SAC3_GANP"/>
    <property type="match status" value="1"/>
</dbReference>
<feature type="region of interest" description="Disordered" evidence="1">
    <location>
        <begin position="115"/>
        <end position="153"/>
    </location>
</feature>
<sequence length="651" mass="74892">MVKYCKRFCTSDDSKITSALELNKIKIEGYMRNIKIEDVSTLRCVETLDLNNFYLLNLYLKDVYFIFLHFVTHLTDEEEQVLLYREKERNAFLFNTEIRCYDSFLEQVKRLRSGRRALGPGEQPNKGEATEGGAATEKGTLNGGQSTLAETSGAASNHAGAASSCVNNHAGADLPFVKNEPKKNCPRFEYTNELFCELYSEDEIALLNVDKEVNARVKKENIFERCTRINNNIIIYMLSYLYFNDKLKRLRLDYNFHFILFKRGGGKGRGRATTSSPGVVEGEGETREGTTTLSEQTRLTQEHLFLIYLSHFKFYIVSFFLYSYVKFKGSSTSRRKSAMAFPSAPGRTATGAARSAPPPDKEQFLYNHEDNWKNVASVSSYISNFLNKVLHDIDLALKTNRSASKKDARRGESEMGSCTTEMINEILKNKLSFKQVTLSHLDFCLSCIVLLNLYSPDGIQSCLYYGTTYAHVCHTFERYSASLALWRELQRANYFCFFEGIKHLSFIERCCLFPNLKRIRLDYLYSILFSANNRNSFALSISFIDQCIAIHNEDRTTYMLECLGMHMKEGRIHFNMCSRRVQGGKSHDAPRCAMLDDKQSCVELFLKKYQDRIEDYVYILYNEKSFNRDRCYRKFDVPAMVCCGTHHGEEA</sequence>
<evidence type="ECO:0000313" key="3">
    <source>
        <dbReference type="EMBL" id="KJP87434.1"/>
    </source>
</evidence>
<dbReference type="EMBL" id="KQ001674">
    <property type="protein sequence ID" value="KJP87434.1"/>
    <property type="molecule type" value="Genomic_DNA"/>
</dbReference>
<accession>A0A0D9QK72</accession>
<feature type="domain" description="SAC3/GANP/THP3 conserved" evidence="2">
    <location>
        <begin position="438"/>
        <end position="568"/>
    </location>
</feature>
<protein>
    <recommendedName>
        <fullName evidence="2">SAC3/GANP/THP3 conserved domain-containing protein</fullName>
    </recommendedName>
</protein>
<dbReference type="AlphaFoldDB" id="A0A0D9QK72"/>
<dbReference type="OrthoDB" id="371809at2759"/>
<gene>
    <name evidence="3" type="ORF">AK88_02866</name>
</gene>